<reference evidence="2" key="2">
    <citation type="submission" date="2016-01" db="EMBL/GenBank/DDBJ databases">
        <title>First complete genome sequence of a species in the genus Microterricola, an extremophilic cold active enzyme producing strain ERGS5:02 isolated from Sikkim Himalaya.</title>
        <authorList>
            <person name="Kumar R."/>
            <person name="Singh D."/>
            <person name="Swarnkar M.K."/>
        </authorList>
    </citation>
    <scope>NUCLEOTIDE SEQUENCE [LARGE SCALE GENOMIC DNA]</scope>
    <source>
        <strain evidence="2">ERGS5:02</strain>
    </source>
</reference>
<gene>
    <name evidence="1" type="ORF">AWU67_06760</name>
</gene>
<sequence>MDGLDALEDGGSLLNGVYVIEFWHGERGGDRERHPSPRFRHFYREVTTLHPEGVRRRFLGDSHEDAFSDDGAAGVRRRRIGDPVGSAAGSARLCGVH</sequence>
<evidence type="ECO:0000313" key="2">
    <source>
        <dbReference type="Proteomes" id="UP000058305"/>
    </source>
</evidence>
<dbReference type="AlphaFoldDB" id="A0A120I0Z9"/>
<keyword evidence="2" id="KW-1185">Reference proteome</keyword>
<evidence type="ECO:0000313" key="1">
    <source>
        <dbReference type="EMBL" id="AMB58609.1"/>
    </source>
</evidence>
<accession>A0A120I0Z9</accession>
<organism evidence="1 2">
    <name type="scientific">Microterricola viridarii</name>
    <dbReference type="NCBI Taxonomy" id="412690"/>
    <lineage>
        <taxon>Bacteria</taxon>
        <taxon>Bacillati</taxon>
        <taxon>Actinomycetota</taxon>
        <taxon>Actinomycetes</taxon>
        <taxon>Micrococcales</taxon>
        <taxon>Microbacteriaceae</taxon>
        <taxon>Microterricola</taxon>
    </lineage>
</organism>
<dbReference type="Proteomes" id="UP000058305">
    <property type="component" value="Chromosome"/>
</dbReference>
<dbReference type="EMBL" id="CP014145">
    <property type="protein sequence ID" value="AMB58609.1"/>
    <property type="molecule type" value="Genomic_DNA"/>
</dbReference>
<proteinExistence type="predicted"/>
<name>A0A120I0Z9_9MICO</name>
<reference evidence="1 2" key="1">
    <citation type="journal article" date="2016" name="J. Biotechnol.">
        <title>First complete genome sequence of a species in the genus Microterricola, an extremophilic cold active enzyme producing bacterial strain ERGS5:02 isolated from Sikkim Himalaya.</title>
        <authorList>
            <person name="Himanshu"/>
            <person name="Swarnkar M.K."/>
            <person name="Singh D."/>
            <person name="Kumar R."/>
        </authorList>
    </citation>
    <scope>NUCLEOTIDE SEQUENCE [LARGE SCALE GENOMIC DNA]</scope>
    <source>
        <strain evidence="1 2">ERGS5:02</strain>
    </source>
</reference>
<dbReference type="KEGG" id="mvd:AWU67_06760"/>
<protein>
    <submittedName>
        <fullName evidence="1">Uncharacterized protein</fullName>
    </submittedName>
</protein>